<gene>
    <name evidence="3" type="ORF">B9Z19DRAFT_673911</name>
</gene>
<keyword evidence="1" id="KW-0812">Transmembrane</keyword>
<dbReference type="EMBL" id="NESQ01000053">
    <property type="protein sequence ID" value="PUU80982.1"/>
    <property type="molecule type" value="Genomic_DNA"/>
</dbReference>
<feature type="chain" id="PRO_5015427349" description="Secreted peptide" evidence="2">
    <location>
        <begin position="21"/>
        <end position="78"/>
    </location>
</feature>
<evidence type="ECO:0000313" key="3">
    <source>
        <dbReference type="EMBL" id="PUU80982.1"/>
    </source>
</evidence>
<evidence type="ECO:0000256" key="1">
    <source>
        <dbReference type="SAM" id="Phobius"/>
    </source>
</evidence>
<organism evidence="3 4">
    <name type="scientific">Tuber borchii</name>
    <name type="common">White truffle</name>
    <dbReference type="NCBI Taxonomy" id="42251"/>
    <lineage>
        <taxon>Eukaryota</taxon>
        <taxon>Fungi</taxon>
        <taxon>Dikarya</taxon>
        <taxon>Ascomycota</taxon>
        <taxon>Pezizomycotina</taxon>
        <taxon>Pezizomycetes</taxon>
        <taxon>Pezizales</taxon>
        <taxon>Tuberaceae</taxon>
        <taxon>Tuber</taxon>
    </lineage>
</organism>
<protein>
    <recommendedName>
        <fullName evidence="5">Secreted peptide</fullName>
    </recommendedName>
</protein>
<keyword evidence="1" id="KW-0472">Membrane</keyword>
<evidence type="ECO:0000313" key="4">
    <source>
        <dbReference type="Proteomes" id="UP000244722"/>
    </source>
</evidence>
<evidence type="ECO:0008006" key="5">
    <source>
        <dbReference type="Google" id="ProtNLM"/>
    </source>
</evidence>
<name>A0A2T6ZZQ8_TUBBO</name>
<evidence type="ECO:0000256" key="2">
    <source>
        <dbReference type="SAM" id="SignalP"/>
    </source>
</evidence>
<dbReference type="AlphaFoldDB" id="A0A2T6ZZQ8"/>
<accession>A0A2T6ZZQ8</accession>
<keyword evidence="2" id="KW-0732">Signal</keyword>
<keyword evidence="1" id="KW-1133">Transmembrane helix</keyword>
<comment type="caution">
    <text evidence="3">The sequence shown here is derived from an EMBL/GenBank/DDBJ whole genome shotgun (WGS) entry which is preliminary data.</text>
</comment>
<feature type="transmembrane region" description="Helical" evidence="1">
    <location>
        <begin position="52"/>
        <end position="70"/>
    </location>
</feature>
<sequence>MIFSLPLLTSFSCLICTAPGSNHDCSTARGSTNGQGIRIPYASRDWCAVRKYIMPFLSFLFLVFFPLHIFPPFHPFCF</sequence>
<feature type="signal peptide" evidence="2">
    <location>
        <begin position="1"/>
        <end position="20"/>
    </location>
</feature>
<dbReference type="Proteomes" id="UP000244722">
    <property type="component" value="Unassembled WGS sequence"/>
</dbReference>
<reference evidence="3 4" key="1">
    <citation type="submission" date="2017-04" db="EMBL/GenBank/DDBJ databases">
        <title>Draft genome sequence of Tuber borchii Vittad., a whitish edible truffle.</title>
        <authorList>
            <consortium name="DOE Joint Genome Institute"/>
            <person name="Murat C."/>
            <person name="Kuo A."/>
            <person name="Barry K.W."/>
            <person name="Clum A."/>
            <person name="Dockter R.B."/>
            <person name="Fauchery L."/>
            <person name="Iotti M."/>
            <person name="Kohler A."/>
            <person name="Labutti K."/>
            <person name="Lindquist E.A."/>
            <person name="Lipzen A."/>
            <person name="Ohm R.A."/>
            <person name="Wang M."/>
            <person name="Grigoriev I.V."/>
            <person name="Zambonelli A."/>
            <person name="Martin F.M."/>
        </authorList>
    </citation>
    <scope>NUCLEOTIDE SEQUENCE [LARGE SCALE GENOMIC DNA]</scope>
    <source>
        <strain evidence="3 4">Tbo3840</strain>
    </source>
</reference>
<keyword evidence="4" id="KW-1185">Reference proteome</keyword>
<proteinExistence type="predicted"/>